<keyword evidence="6 8" id="KW-1133">Transmembrane helix</keyword>
<proteinExistence type="inferred from homology"/>
<feature type="transmembrane region" description="Helical" evidence="8">
    <location>
        <begin position="230"/>
        <end position="251"/>
    </location>
</feature>
<accession>A0A127M8U0</accession>
<sequence>MVHNRPSKALVSAGVLVYLFLYIPLAVVVIFSFNDSKLNAEWVGFTWKWYEKLIHNENILRAAGNSLIIAIMSAAMATVLGTLGGLAIHRGRQKWLPALVLGPIAMPDILIGVSLLLMFILLNVTLGMVSIILAHVSFCIGFVALAVQSRLAGMDQSLIEAARDLGASPWQSFRLISLPLLMPGIIAGALMAFTLSIDDFVITFFTAGVGSSTLPLEIYSMVKIAVTPEVNAVSTLLMLVTLTLITVLSKISPAVLRQ</sequence>
<organism evidence="10 11">
    <name type="scientific">Zhongshania aliphaticivorans</name>
    <dbReference type="NCBI Taxonomy" id="1470434"/>
    <lineage>
        <taxon>Bacteria</taxon>
        <taxon>Pseudomonadati</taxon>
        <taxon>Pseudomonadota</taxon>
        <taxon>Gammaproteobacteria</taxon>
        <taxon>Cellvibrionales</taxon>
        <taxon>Spongiibacteraceae</taxon>
        <taxon>Zhongshania</taxon>
    </lineage>
</organism>
<dbReference type="Gene3D" id="1.10.3720.10">
    <property type="entry name" value="MetI-like"/>
    <property type="match status" value="1"/>
</dbReference>
<dbReference type="GO" id="GO:0055085">
    <property type="term" value="P:transmembrane transport"/>
    <property type="evidence" value="ECO:0007669"/>
    <property type="project" value="InterPro"/>
</dbReference>
<dbReference type="Pfam" id="PF00528">
    <property type="entry name" value="BPD_transp_1"/>
    <property type="match status" value="1"/>
</dbReference>
<protein>
    <submittedName>
        <fullName evidence="10">Spermidine/putrescine ABC transporter permease</fullName>
    </submittedName>
</protein>
<feature type="transmembrane region" description="Helical" evidence="8">
    <location>
        <begin position="173"/>
        <end position="194"/>
    </location>
</feature>
<dbReference type="SUPFAM" id="SSF161098">
    <property type="entry name" value="MetI-like"/>
    <property type="match status" value="1"/>
</dbReference>
<keyword evidence="5 8" id="KW-0812">Transmembrane</keyword>
<feature type="transmembrane region" description="Helical" evidence="8">
    <location>
        <begin position="128"/>
        <end position="147"/>
    </location>
</feature>
<keyword evidence="4" id="KW-1003">Cell membrane</keyword>
<name>A0A127M8U0_9GAMM</name>
<evidence type="ECO:0000256" key="8">
    <source>
        <dbReference type="RuleBase" id="RU363032"/>
    </source>
</evidence>
<dbReference type="PANTHER" id="PTHR43848">
    <property type="entry name" value="PUTRESCINE TRANSPORT SYSTEM PERMEASE PROTEIN POTI"/>
    <property type="match status" value="1"/>
</dbReference>
<dbReference type="InterPro" id="IPR000515">
    <property type="entry name" value="MetI-like"/>
</dbReference>
<comment type="similarity">
    <text evidence="2">Belongs to the binding-protein-dependent transport system permease family. CysTW subfamily.</text>
</comment>
<dbReference type="PANTHER" id="PTHR43848:SF2">
    <property type="entry name" value="PUTRESCINE TRANSPORT SYSTEM PERMEASE PROTEIN POTI"/>
    <property type="match status" value="1"/>
</dbReference>
<feature type="transmembrane region" description="Helical" evidence="8">
    <location>
        <begin position="95"/>
        <end position="122"/>
    </location>
</feature>
<dbReference type="AlphaFoldDB" id="A0A127M8U0"/>
<reference evidence="10 11" key="1">
    <citation type="submission" date="2015-12" db="EMBL/GenBank/DDBJ databases">
        <authorList>
            <person name="Shamseldin A."/>
            <person name="Moawad H."/>
            <person name="Abd El-Rahim W.M."/>
            <person name="Sadowsky M.J."/>
        </authorList>
    </citation>
    <scope>NUCLEOTIDE SEQUENCE [LARGE SCALE GENOMIC DNA]</scope>
    <source>
        <strain evidence="10 11">SM2</strain>
    </source>
</reference>
<evidence type="ECO:0000256" key="6">
    <source>
        <dbReference type="ARBA" id="ARBA00022989"/>
    </source>
</evidence>
<dbReference type="EMBL" id="CP014544">
    <property type="protein sequence ID" value="AMO69598.1"/>
    <property type="molecule type" value="Genomic_DNA"/>
</dbReference>
<dbReference type="PROSITE" id="PS50928">
    <property type="entry name" value="ABC_TM1"/>
    <property type="match status" value="1"/>
</dbReference>
<feature type="transmembrane region" description="Helical" evidence="8">
    <location>
        <begin position="9"/>
        <end position="33"/>
    </location>
</feature>
<evidence type="ECO:0000256" key="3">
    <source>
        <dbReference type="ARBA" id="ARBA00022448"/>
    </source>
</evidence>
<dbReference type="CDD" id="cd06261">
    <property type="entry name" value="TM_PBP2"/>
    <property type="match status" value="1"/>
</dbReference>
<feature type="transmembrane region" description="Helical" evidence="8">
    <location>
        <begin position="200"/>
        <end position="218"/>
    </location>
</feature>
<dbReference type="KEGG" id="zal:AZF00_15410"/>
<dbReference type="InterPro" id="IPR051789">
    <property type="entry name" value="Bact_Polyamine_Transport"/>
</dbReference>
<feature type="transmembrane region" description="Helical" evidence="8">
    <location>
        <begin position="67"/>
        <end position="88"/>
    </location>
</feature>
<keyword evidence="3 8" id="KW-0813">Transport</keyword>
<dbReference type="GO" id="GO:0005886">
    <property type="term" value="C:plasma membrane"/>
    <property type="evidence" value="ECO:0007669"/>
    <property type="project" value="UniProtKB-SubCell"/>
</dbReference>
<comment type="subcellular location">
    <subcellularLocation>
        <location evidence="1 8">Cell membrane</location>
        <topology evidence="1 8">Multi-pass membrane protein</topology>
    </subcellularLocation>
</comment>
<evidence type="ECO:0000313" key="11">
    <source>
        <dbReference type="Proteomes" id="UP000074119"/>
    </source>
</evidence>
<keyword evidence="7 8" id="KW-0472">Membrane</keyword>
<evidence type="ECO:0000256" key="4">
    <source>
        <dbReference type="ARBA" id="ARBA00022475"/>
    </source>
</evidence>
<evidence type="ECO:0000256" key="5">
    <source>
        <dbReference type="ARBA" id="ARBA00022692"/>
    </source>
</evidence>
<evidence type="ECO:0000313" key="10">
    <source>
        <dbReference type="EMBL" id="AMO69598.1"/>
    </source>
</evidence>
<dbReference type="STRING" id="1470434.AZF00_15410"/>
<dbReference type="Proteomes" id="UP000074119">
    <property type="component" value="Chromosome"/>
</dbReference>
<evidence type="ECO:0000256" key="1">
    <source>
        <dbReference type="ARBA" id="ARBA00004651"/>
    </source>
</evidence>
<evidence type="ECO:0000256" key="7">
    <source>
        <dbReference type="ARBA" id="ARBA00023136"/>
    </source>
</evidence>
<evidence type="ECO:0000256" key="2">
    <source>
        <dbReference type="ARBA" id="ARBA00007069"/>
    </source>
</evidence>
<gene>
    <name evidence="10" type="ORF">AZF00_15410</name>
</gene>
<dbReference type="InterPro" id="IPR035906">
    <property type="entry name" value="MetI-like_sf"/>
</dbReference>
<evidence type="ECO:0000259" key="9">
    <source>
        <dbReference type="PROSITE" id="PS50928"/>
    </source>
</evidence>
<dbReference type="RefSeq" id="WP_008251866.1">
    <property type="nucleotide sequence ID" value="NZ_CP014544.1"/>
</dbReference>
<feature type="domain" description="ABC transmembrane type-1" evidence="9">
    <location>
        <begin position="63"/>
        <end position="248"/>
    </location>
</feature>